<organism evidence="2 3">
    <name type="scientific">Raphidocelis subcapitata</name>
    <dbReference type="NCBI Taxonomy" id="307507"/>
    <lineage>
        <taxon>Eukaryota</taxon>
        <taxon>Viridiplantae</taxon>
        <taxon>Chlorophyta</taxon>
        <taxon>core chlorophytes</taxon>
        <taxon>Chlorophyceae</taxon>
        <taxon>CS clade</taxon>
        <taxon>Sphaeropleales</taxon>
        <taxon>Selenastraceae</taxon>
        <taxon>Raphidocelis</taxon>
    </lineage>
</organism>
<feature type="region of interest" description="Disordered" evidence="1">
    <location>
        <begin position="256"/>
        <end position="289"/>
    </location>
</feature>
<evidence type="ECO:0008006" key="4">
    <source>
        <dbReference type="Google" id="ProtNLM"/>
    </source>
</evidence>
<name>A0A2V0NUN3_9CHLO</name>
<reference evidence="2 3" key="1">
    <citation type="journal article" date="2018" name="Sci. Rep.">
        <title>Raphidocelis subcapitata (=Pseudokirchneriella subcapitata) provides an insight into genome evolution and environmental adaptations in the Sphaeropleales.</title>
        <authorList>
            <person name="Suzuki S."/>
            <person name="Yamaguchi H."/>
            <person name="Nakajima N."/>
            <person name="Kawachi M."/>
        </authorList>
    </citation>
    <scope>NUCLEOTIDE SEQUENCE [LARGE SCALE GENOMIC DNA]</scope>
    <source>
        <strain evidence="2 3">NIES-35</strain>
    </source>
</reference>
<protein>
    <recommendedName>
        <fullName evidence="4">Sulfotransferase</fullName>
    </recommendedName>
</protein>
<accession>A0A2V0NUN3</accession>
<evidence type="ECO:0000313" key="2">
    <source>
        <dbReference type="EMBL" id="GBF91346.1"/>
    </source>
</evidence>
<dbReference type="Gene3D" id="3.40.50.300">
    <property type="entry name" value="P-loop containing nucleotide triphosphate hydrolases"/>
    <property type="match status" value="1"/>
</dbReference>
<keyword evidence="3" id="KW-1185">Reference proteome</keyword>
<proteinExistence type="predicted"/>
<dbReference type="AlphaFoldDB" id="A0A2V0NUN3"/>
<comment type="caution">
    <text evidence="2">The sequence shown here is derived from an EMBL/GenBank/DDBJ whole genome shotgun (WGS) entry which is preliminary data.</text>
</comment>
<dbReference type="Proteomes" id="UP000247498">
    <property type="component" value="Unassembled WGS sequence"/>
</dbReference>
<evidence type="ECO:0000313" key="3">
    <source>
        <dbReference type="Proteomes" id="UP000247498"/>
    </source>
</evidence>
<gene>
    <name evidence="2" type="ORF">Rsub_03666</name>
</gene>
<dbReference type="InterPro" id="IPR027417">
    <property type="entry name" value="P-loop_NTPase"/>
</dbReference>
<evidence type="ECO:0000256" key="1">
    <source>
        <dbReference type="SAM" id="MobiDB-lite"/>
    </source>
</evidence>
<dbReference type="InParanoid" id="A0A2V0NUN3"/>
<sequence>MLTPRRAAPPTGFRFLHIPKTGTSFIITLRNQLDACKHKDMSCTGAAGGGVGRYEHGQIVYSSMFFEKAPAGYDPYCGGNLVACQSQTYHKFYDKQFQANNPSFAYVTLIREPVSHTISMAGWKCPSLRESREAGWRLTELPRTSLRLTKLNEVNLTTALNNLLKLDFFGVTDRWTESICLFHATFGGEPRPSQFLNVRPGDNPSPPAWVVERIRANTVWDRRLYAVGAAAFQCRVDAVLASDRAASYTACVQKHSAKDAGTPAEPHAAREQLPLSQRDAPLARGGPLP</sequence>
<dbReference type="EMBL" id="BDRX01000023">
    <property type="protein sequence ID" value="GBF91346.1"/>
    <property type="molecule type" value="Genomic_DNA"/>
</dbReference>
<dbReference type="OrthoDB" id="200177at2759"/>